<feature type="domain" description="Radical SAM core" evidence="5">
    <location>
        <begin position="102"/>
        <end position="240"/>
    </location>
</feature>
<evidence type="ECO:0000313" key="7">
    <source>
        <dbReference type="Proteomes" id="UP000242699"/>
    </source>
</evidence>
<proteinExistence type="predicted"/>
<keyword evidence="2" id="KW-0479">Metal-binding</keyword>
<dbReference type="InterPro" id="IPR050377">
    <property type="entry name" value="Radical_SAM_PqqE_MftC-like"/>
</dbReference>
<evidence type="ECO:0000259" key="5">
    <source>
        <dbReference type="Pfam" id="PF04055"/>
    </source>
</evidence>
<keyword evidence="1" id="KW-0949">S-adenosyl-L-methionine</keyword>
<dbReference type="SUPFAM" id="SSF102114">
    <property type="entry name" value="Radical SAM enzymes"/>
    <property type="match status" value="1"/>
</dbReference>
<dbReference type="InterPro" id="IPR013785">
    <property type="entry name" value="Aldolase_TIM"/>
</dbReference>
<name>A0A2T2WUL2_9FIRM</name>
<dbReference type="GO" id="GO:0051536">
    <property type="term" value="F:iron-sulfur cluster binding"/>
    <property type="evidence" value="ECO:0007669"/>
    <property type="project" value="UniProtKB-KW"/>
</dbReference>
<reference evidence="6 7" key="1">
    <citation type="journal article" date="2014" name="BMC Genomics">
        <title>Comparison of environmental and isolate Sulfobacillus genomes reveals diverse carbon, sulfur, nitrogen, and hydrogen metabolisms.</title>
        <authorList>
            <person name="Justice N.B."/>
            <person name="Norman A."/>
            <person name="Brown C.T."/>
            <person name="Singh A."/>
            <person name="Thomas B.C."/>
            <person name="Banfield J.F."/>
        </authorList>
    </citation>
    <scope>NUCLEOTIDE SEQUENCE [LARGE SCALE GENOMIC DNA]</scope>
    <source>
        <strain evidence="6">AMDSBA1</strain>
    </source>
</reference>
<accession>A0A2T2WUL2</accession>
<comment type="caution">
    <text evidence="6">The sequence shown here is derived from an EMBL/GenBank/DDBJ whole genome shotgun (WGS) entry which is preliminary data.</text>
</comment>
<dbReference type="AlphaFoldDB" id="A0A2T2WUL2"/>
<evidence type="ECO:0000313" key="6">
    <source>
        <dbReference type="EMBL" id="PSR25937.1"/>
    </source>
</evidence>
<dbReference type="InterPro" id="IPR058240">
    <property type="entry name" value="rSAM_sf"/>
</dbReference>
<dbReference type="PANTHER" id="PTHR11228">
    <property type="entry name" value="RADICAL SAM DOMAIN PROTEIN"/>
    <property type="match status" value="1"/>
</dbReference>
<dbReference type="SFLD" id="SFLDG01067">
    <property type="entry name" value="SPASM/twitch_domain_containing"/>
    <property type="match status" value="1"/>
</dbReference>
<sequence length="284" mass="31784">MNKVLRRSRRVRETPCSSCASSAAEPCLACQLQPENYVAVKDVWLDHRDDSLRIPESAPVEWAMVDLPDTVVARWDAAQGQWQSCREDYDGVAPLMRFLWLEITTHCPHQCRHCYLGNRLNRGHAPLSMIDAGLEAAKPWCPTEIVLSGGEPTMHPRFLAILQQSLDAAPGVRVLTNGWTQRAEVVRALAHPRISVEIPLLGNETVHDWMTQTPRSYARIRRSLALYVNAGVHVTLTTTVTRQTLPTLPDLRALAQELGIVFAPTPLSPQGRAADHWEDLRVIS</sequence>
<dbReference type="InterPro" id="IPR007197">
    <property type="entry name" value="rSAM"/>
</dbReference>
<dbReference type="GO" id="GO:0046872">
    <property type="term" value="F:metal ion binding"/>
    <property type="evidence" value="ECO:0007669"/>
    <property type="project" value="UniProtKB-KW"/>
</dbReference>
<gene>
    <name evidence="6" type="ORF">C7B43_15805</name>
</gene>
<evidence type="ECO:0000256" key="1">
    <source>
        <dbReference type="ARBA" id="ARBA00022691"/>
    </source>
</evidence>
<dbReference type="PANTHER" id="PTHR11228:SF7">
    <property type="entry name" value="PQQA PEPTIDE CYCLASE"/>
    <property type="match status" value="1"/>
</dbReference>
<dbReference type="CDD" id="cd01335">
    <property type="entry name" value="Radical_SAM"/>
    <property type="match status" value="1"/>
</dbReference>
<dbReference type="SFLD" id="SFLDS00029">
    <property type="entry name" value="Radical_SAM"/>
    <property type="match status" value="1"/>
</dbReference>
<dbReference type="GO" id="GO:0003824">
    <property type="term" value="F:catalytic activity"/>
    <property type="evidence" value="ECO:0007669"/>
    <property type="project" value="InterPro"/>
</dbReference>
<evidence type="ECO:0000256" key="4">
    <source>
        <dbReference type="ARBA" id="ARBA00023014"/>
    </source>
</evidence>
<dbReference type="EMBL" id="PXYT01000047">
    <property type="protein sequence ID" value="PSR25937.1"/>
    <property type="molecule type" value="Genomic_DNA"/>
</dbReference>
<keyword evidence="3" id="KW-0408">Iron</keyword>
<evidence type="ECO:0000256" key="3">
    <source>
        <dbReference type="ARBA" id="ARBA00023004"/>
    </source>
</evidence>
<organism evidence="6 7">
    <name type="scientific">Sulfobacillus benefaciens</name>
    <dbReference type="NCBI Taxonomy" id="453960"/>
    <lineage>
        <taxon>Bacteria</taxon>
        <taxon>Bacillati</taxon>
        <taxon>Bacillota</taxon>
        <taxon>Clostridia</taxon>
        <taxon>Eubacteriales</taxon>
        <taxon>Clostridiales Family XVII. Incertae Sedis</taxon>
        <taxon>Sulfobacillus</taxon>
    </lineage>
</organism>
<dbReference type="Pfam" id="PF04055">
    <property type="entry name" value="Radical_SAM"/>
    <property type="match status" value="1"/>
</dbReference>
<dbReference type="Proteomes" id="UP000242699">
    <property type="component" value="Unassembled WGS sequence"/>
</dbReference>
<dbReference type="Gene3D" id="3.20.20.70">
    <property type="entry name" value="Aldolase class I"/>
    <property type="match status" value="1"/>
</dbReference>
<protein>
    <recommendedName>
        <fullName evidence="5">Radical SAM core domain-containing protein</fullName>
    </recommendedName>
</protein>
<keyword evidence="4" id="KW-0411">Iron-sulfur</keyword>
<evidence type="ECO:0000256" key="2">
    <source>
        <dbReference type="ARBA" id="ARBA00022723"/>
    </source>
</evidence>